<evidence type="ECO:0000256" key="6">
    <source>
        <dbReference type="SAM" id="MobiDB-lite"/>
    </source>
</evidence>
<dbReference type="GO" id="GO:0006412">
    <property type="term" value="P:translation"/>
    <property type="evidence" value="ECO:0007669"/>
    <property type="project" value="InterPro"/>
</dbReference>
<dbReference type="Proteomes" id="UP000178977">
    <property type="component" value="Unassembled WGS sequence"/>
</dbReference>
<gene>
    <name evidence="7" type="ORF">A3A44_03385</name>
</gene>
<accession>A0A1G2LDG5</accession>
<dbReference type="EMBL" id="MHQT01000019">
    <property type="protein sequence ID" value="OHA09640.1"/>
    <property type="molecule type" value="Genomic_DNA"/>
</dbReference>
<reference evidence="7 8" key="1">
    <citation type="journal article" date="2016" name="Nat. Commun.">
        <title>Thousands of microbial genomes shed light on interconnected biogeochemical processes in an aquifer system.</title>
        <authorList>
            <person name="Anantharaman K."/>
            <person name="Brown C.T."/>
            <person name="Hug L.A."/>
            <person name="Sharon I."/>
            <person name="Castelle C.J."/>
            <person name="Probst A.J."/>
            <person name="Thomas B.C."/>
            <person name="Singh A."/>
            <person name="Wilkins M.J."/>
            <person name="Karaoz U."/>
            <person name="Brodie E.L."/>
            <person name="Williams K.H."/>
            <person name="Hubbard S.S."/>
            <person name="Banfield J.F."/>
        </authorList>
    </citation>
    <scope>NUCLEOTIDE SEQUENCE [LARGE SCALE GENOMIC DNA]</scope>
</reference>
<dbReference type="GO" id="GO:0003735">
    <property type="term" value="F:structural constituent of ribosome"/>
    <property type="evidence" value="ECO:0007669"/>
    <property type="project" value="InterPro"/>
</dbReference>
<protein>
    <recommendedName>
        <fullName evidence="4">Large ribosomal subunit protein bL27</fullName>
    </recommendedName>
    <alternativeName>
        <fullName evidence="5">50S ribosomal protein L27</fullName>
    </alternativeName>
</protein>
<keyword evidence="3" id="KW-0687">Ribonucleoprotein</keyword>
<dbReference type="NCBIfam" id="TIGR00062">
    <property type="entry name" value="L27"/>
    <property type="match status" value="1"/>
</dbReference>
<evidence type="ECO:0000313" key="7">
    <source>
        <dbReference type="EMBL" id="OHA09640.1"/>
    </source>
</evidence>
<dbReference type="SUPFAM" id="SSF110324">
    <property type="entry name" value="Ribosomal L27 protein-like"/>
    <property type="match status" value="1"/>
</dbReference>
<evidence type="ECO:0000313" key="8">
    <source>
        <dbReference type="Proteomes" id="UP000178977"/>
    </source>
</evidence>
<dbReference type="FunFam" id="2.40.50.100:FF:000060">
    <property type="entry name" value="Apicoplast ribosomal protein L27"/>
    <property type="match status" value="1"/>
</dbReference>
<keyword evidence="2 7" id="KW-0689">Ribosomal protein</keyword>
<evidence type="ECO:0000256" key="4">
    <source>
        <dbReference type="ARBA" id="ARBA00035175"/>
    </source>
</evidence>
<evidence type="ECO:0000256" key="1">
    <source>
        <dbReference type="ARBA" id="ARBA00010797"/>
    </source>
</evidence>
<dbReference type="Gene3D" id="2.40.50.100">
    <property type="match status" value="1"/>
</dbReference>
<dbReference type="PRINTS" id="PR00063">
    <property type="entry name" value="RIBOSOMALL27"/>
</dbReference>
<evidence type="ECO:0000256" key="3">
    <source>
        <dbReference type="ARBA" id="ARBA00023274"/>
    </source>
</evidence>
<dbReference type="Pfam" id="PF01016">
    <property type="entry name" value="Ribosomal_L27"/>
    <property type="match status" value="1"/>
</dbReference>
<dbReference type="STRING" id="1802281.A3A44_03385"/>
<comment type="caution">
    <text evidence="7">The sequence shown here is derived from an EMBL/GenBank/DDBJ whole genome shotgun (WGS) entry which is preliminary data.</text>
</comment>
<sequence>MAHTKSSGATRLGRDSGPQYLGVKKYDGERVRPGNILVRQRGSTILPGANVRQGKDFTLYAVADGAVKFTERRKIRFDGTLRRAKVANVLL</sequence>
<dbReference type="InterPro" id="IPR018261">
    <property type="entry name" value="Ribosomal_bL27_CS"/>
</dbReference>
<organism evidence="7 8">
    <name type="scientific">Candidatus Sungbacteria bacterium RIFCSPLOWO2_01_FULL_60_25</name>
    <dbReference type="NCBI Taxonomy" id="1802281"/>
    <lineage>
        <taxon>Bacteria</taxon>
        <taxon>Candidatus Sungiibacteriota</taxon>
    </lineage>
</organism>
<comment type="similarity">
    <text evidence="1">Belongs to the bacterial ribosomal protein bL27 family.</text>
</comment>
<dbReference type="PANTHER" id="PTHR15893">
    <property type="entry name" value="RIBOSOMAL PROTEIN L27"/>
    <property type="match status" value="1"/>
</dbReference>
<proteinExistence type="inferred from homology"/>
<dbReference type="PANTHER" id="PTHR15893:SF0">
    <property type="entry name" value="LARGE RIBOSOMAL SUBUNIT PROTEIN BL27M"/>
    <property type="match status" value="1"/>
</dbReference>
<feature type="region of interest" description="Disordered" evidence="6">
    <location>
        <begin position="1"/>
        <end position="24"/>
    </location>
</feature>
<evidence type="ECO:0000256" key="5">
    <source>
        <dbReference type="ARBA" id="ARBA00035477"/>
    </source>
</evidence>
<evidence type="ECO:0000256" key="2">
    <source>
        <dbReference type="ARBA" id="ARBA00022980"/>
    </source>
</evidence>
<dbReference type="PROSITE" id="PS00831">
    <property type="entry name" value="RIBOSOMAL_L27"/>
    <property type="match status" value="1"/>
</dbReference>
<name>A0A1G2LDG5_9BACT</name>
<dbReference type="GO" id="GO:0022625">
    <property type="term" value="C:cytosolic large ribosomal subunit"/>
    <property type="evidence" value="ECO:0007669"/>
    <property type="project" value="TreeGrafter"/>
</dbReference>
<dbReference type="AlphaFoldDB" id="A0A1G2LDG5"/>
<dbReference type="InterPro" id="IPR001684">
    <property type="entry name" value="Ribosomal_bL27"/>
</dbReference>